<evidence type="ECO:0000256" key="2">
    <source>
        <dbReference type="ARBA" id="ARBA00006948"/>
    </source>
</evidence>
<proteinExistence type="inferred from homology"/>
<sequence length="285" mass="32716">MGTLVGHVLPGLGFFLIGLWHLYNHIKLYSLRPKAYVALSWFPTLKHRHLELKVILGGSLIFIVAELFIGPAKHQPFDLDGTIPTNHLHNFEHAMIALTFFVYASLALCFDLIKMKMRRSMTQILAGIAFAQEYLMFYVHSTDHMGIEGQYHWLLRLVIMCCLATTLISISLPKSFLISFVRSASLMFQGIWSIVMGIMIWIPYLLPKECYLNNEEGHQVPRCHSEEAMHRAKALVNMQFSLYLLVTTVFCMFSYIFVSKCYPEEPEYVLLVKGGTNEEEDLEAK</sequence>
<evidence type="ECO:0000313" key="8">
    <source>
        <dbReference type="Proteomes" id="UP001151287"/>
    </source>
</evidence>
<keyword evidence="5 6" id="KW-0472">Membrane</keyword>
<feature type="transmembrane region" description="Helical" evidence="6">
    <location>
        <begin position="54"/>
        <end position="73"/>
    </location>
</feature>
<accession>A0A9Q0CTX8</accession>
<comment type="caution">
    <text evidence="7">The sequence shown here is derived from an EMBL/GenBank/DDBJ whole genome shotgun (WGS) entry which is preliminary data.</text>
</comment>
<feature type="transmembrane region" description="Helical" evidence="6">
    <location>
        <begin position="93"/>
        <end position="112"/>
    </location>
</feature>
<evidence type="ECO:0008006" key="9">
    <source>
        <dbReference type="Google" id="ProtNLM"/>
    </source>
</evidence>
<dbReference type="InterPro" id="IPR006904">
    <property type="entry name" value="DUF716"/>
</dbReference>
<evidence type="ECO:0000256" key="5">
    <source>
        <dbReference type="ARBA" id="ARBA00023136"/>
    </source>
</evidence>
<feature type="transmembrane region" description="Helical" evidence="6">
    <location>
        <begin position="6"/>
        <end position="23"/>
    </location>
</feature>
<evidence type="ECO:0000313" key="7">
    <source>
        <dbReference type="EMBL" id="KAJ1699948.1"/>
    </source>
</evidence>
<protein>
    <recommendedName>
        <fullName evidence="9">Transmembrane protein 45A-like</fullName>
    </recommendedName>
</protein>
<dbReference type="AlphaFoldDB" id="A0A9Q0CTX8"/>
<feature type="transmembrane region" description="Helical" evidence="6">
    <location>
        <begin position="240"/>
        <end position="258"/>
    </location>
</feature>
<dbReference type="GO" id="GO:0016020">
    <property type="term" value="C:membrane"/>
    <property type="evidence" value="ECO:0007669"/>
    <property type="project" value="UniProtKB-SubCell"/>
</dbReference>
<dbReference type="PANTHER" id="PTHR46285">
    <property type="entry name" value="PROTEINASE INHIBITOR I4, SERPIN (DUF716)-RELATED"/>
    <property type="match status" value="1"/>
</dbReference>
<evidence type="ECO:0000256" key="4">
    <source>
        <dbReference type="ARBA" id="ARBA00022989"/>
    </source>
</evidence>
<keyword evidence="4 6" id="KW-1133">Transmembrane helix</keyword>
<organism evidence="7 8">
    <name type="scientific">Rhynchospora breviuscula</name>
    <dbReference type="NCBI Taxonomy" id="2022672"/>
    <lineage>
        <taxon>Eukaryota</taxon>
        <taxon>Viridiplantae</taxon>
        <taxon>Streptophyta</taxon>
        <taxon>Embryophyta</taxon>
        <taxon>Tracheophyta</taxon>
        <taxon>Spermatophyta</taxon>
        <taxon>Magnoliopsida</taxon>
        <taxon>Liliopsida</taxon>
        <taxon>Poales</taxon>
        <taxon>Cyperaceae</taxon>
        <taxon>Cyperoideae</taxon>
        <taxon>Rhynchosporeae</taxon>
        <taxon>Rhynchospora</taxon>
    </lineage>
</organism>
<dbReference type="Proteomes" id="UP001151287">
    <property type="component" value="Unassembled WGS sequence"/>
</dbReference>
<comment type="similarity">
    <text evidence="2">Belongs to the TMEM45 family.</text>
</comment>
<dbReference type="OrthoDB" id="551896at2759"/>
<name>A0A9Q0CTX8_9POAL</name>
<keyword evidence="8" id="KW-1185">Reference proteome</keyword>
<keyword evidence="3 6" id="KW-0812">Transmembrane</keyword>
<reference evidence="7" key="1">
    <citation type="journal article" date="2022" name="Cell">
        <title>Repeat-based holocentromeres influence genome architecture and karyotype evolution.</title>
        <authorList>
            <person name="Hofstatter P.G."/>
            <person name="Thangavel G."/>
            <person name="Lux T."/>
            <person name="Neumann P."/>
            <person name="Vondrak T."/>
            <person name="Novak P."/>
            <person name="Zhang M."/>
            <person name="Costa L."/>
            <person name="Castellani M."/>
            <person name="Scott A."/>
            <person name="Toegelov H."/>
            <person name="Fuchs J."/>
            <person name="Mata-Sucre Y."/>
            <person name="Dias Y."/>
            <person name="Vanzela A.L.L."/>
            <person name="Huettel B."/>
            <person name="Almeida C.C.S."/>
            <person name="Simkova H."/>
            <person name="Souza G."/>
            <person name="Pedrosa-Harand A."/>
            <person name="Macas J."/>
            <person name="Mayer K.F.X."/>
            <person name="Houben A."/>
            <person name="Marques A."/>
        </authorList>
    </citation>
    <scope>NUCLEOTIDE SEQUENCE</scope>
    <source>
        <strain evidence="7">RhyBre1mFocal</strain>
    </source>
</reference>
<feature type="transmembrane region" description="Helical" evidence="6">
    <location>
        <begin position="153"/>
        <end position="172"/>
    </location>
</feature>
<comment type="subcellular location">
    <subcellularLocation>
        <location evidence="1">Membrane</location>
        <topology evidence="1">Multi-pass membrane protein</topology>
    </subcellularLocation>
</comment>
<dbReference type="PANTHER" id="PTHR46285:SF3">
    <property type="entry name" value="PROTEINASE INHIBITOR I4, SERPIN (DUF716)"/>
    <property type="match status" value="1"/>
</dbReference>
<dbReference type="EMBL" id="JAMQYH010000002">
    <property type="protein sequence ID" value="KAJ1699948.1"/>
    <property type="molecule type" value="Genomic_DNA"/>
</dbReference>
<gene>
    <name evidence="7" type="ORF">LUZ63_008460</name>
</gene>
<evidence type="ECO:0000256" key="6">
    <source>
        <dbReference type="SAM" id="Phobius"/>
    </source>
</evidence>
<evidence type="ECO:0000256" key="1">
    <source>
        <dbReference type="ARBA" id="ARBA00004141"/>
    </source>
</evidence>
<evidence type="ECO:0000256" key="3">
    <source>
        <dbReference type="ARBA" id="ARBA00022692"/>
    </source>
</evidence>
<dbReference type="Pfam" id="PF04819">
    <property type="entry name" value="DUF716"/>
    <property type="match status" value="1"/>
</dbReference>
<feature type="transmembrane region" description="Helical" evidence="6">
    <location>
        <begin position="184"/>
        <end position="206"/>
    </location>
</feature>